<dbReference type="AlphaFoldDB" id="A0A401ZH07"/>
<dbReference type="InterPro" id="IPR029058">
    <property type="entry name" value="AB_hydrolase_fold"/>
</dbReference>
<dbReference type="GO" id="GO:0003847">
    <property type="term" value="F:1-alkyl-2-acetylglycerophosphocholine esterase activity"/>
    <property type="evidence" value="ECO:0007669"/>
    <property type="project" value="TreeGrafter"/>
</dbReference>
<keyword evidence="2" id="KW-0442">Lipid degradation</keyword>
<evidence type="ECO:0000256" key="1">
    <source>
        <dbReference type="ARBA" id="ARBA00022801"/>
    </source>
</evidence>
<dbReference type="RefSeq" id="WP_160145934.1">
    <property type="nucleotide sequence ID" value="NZ_BIFQ01000001.1"/>
</dbReference>
<protein>
    <submittedName>
        <fullName evidence="4">Alpha/beta hydrolase</fullName>
    </submittedName>
</protein>
<name>A0A401ZH07_9CHLR</name>
<dbReference type="SUPFAM" id="SSF53474">
    <property type="entry name" value="alpha/beta-Hydrolases"/>
    <property type="match status" value="1"/>
</dbReference>
<dbReference type="PANTHER" id="PTHR10272">
    <property type="entry name" value="PLATELET-ACTIVATING FACTOR ACETYLHYDROLASE"/>
    <property type="match status" value="1"/>
</dbReference>
<dbReference type="Gene3D" id="3.40.50.1820">
    <property type="entry name" value="alpha/beta hydrolase"/>
    <property type="match status" value="1"/>
</dbReference>
<keyword evidence="3" id="KW-0443">Lipid metabolism</keyword>
<evidence type="ECO:0000256" key="3">
    <source>
        <dbReference type="ARBA" id="ARBA00023098"/>
    </source>
</evidence>
<gene>
    <name evidence="4" type="ORF">KDAU_35030</name>
</gene>
<dbReference type="PANTHER" id="PTHR10272:SF0">
    <property type="entry name" value="PLATELET-ACTIVATING FACTOR ACETYLHYDROLASE"/>
    <property type="match status" value="1"/>
</dbReference>
<keyword evidence="1 4" id="KW-0378">Hydrolase</keyword>
<keyword evidence="5" id="KW-1185">Reference proteome</keyword>
<organism evidence="4 5">
    <name type="scientific">Dictyobacter aurantiacus</name>
    <dbReference type="NCBI Taxonomy" id="1936993"/>
    <lineage>
        <taxon>Bacteria</taxon>
        <taxon>Bacillati</taxon>
        <taxon>Chloroflexota</taxon>
        <taxon>Ktedonobacteria</taxon>
        <taxon>Ktedonobacterales</taxon>
        <taxon>Dictyobacteraceae</taxon>
        <taxon>Dictyobacter</taxon>
    </lineage>
</organism>
<accession>A0A401ZH07</accession>
<dbReference type="OrthoDB" id="9814760at2"/>
<dbReference type="GO" id="GO:0016042">
    <property type="term" value="P:lipid catabolic process"/>
    <property type="evidence" value="ECO:0007669"/>
    <property type="project" value="UniProtKB-KW"/>
</dbReference>
<evidence type="ECO:0000313" key="5">
    <source>
        <dbReference type="Proteomes" id="UP000287224"/>
    </source>
</evidence>
<reference evidence="5" key="1">
    <citation type="submission" date="2018-12" db="EMBL/GenBank/DDBJ databases">
        <title>Tengunoibacter tsumagoiensis gen. nov., sp. nov., Dictyobacter kobayashii sp. nov., D. alpinus sp. nov., and D. joshuensis sp. nov. and description of Dictyobacteraceae fam. nov. within the order Ktedonobacterales isolated from Tengu-no-mugimeshi.</title>
        <authorList>
            <person name="Wang C.M."/>
            <person name="Zheng Y."/>
            <person name="Sakai Y."/>
            <person name="Toyoda A."/>
            <person name="Minakuchi Y."/>
            <person name="Abe K."/>
            <person name="Yokota A."/>
            <person name="Yabe S."/>
        </authorList>
    </citation>
    <scope>NUCLEOTIDE SEQUENCE [LARGE SCALE GENOMIC DNA]</scope>
    <source>
        <strain evidence="5">S-27</strain>
    </source>
</reference>
<sequence length="396" mass="43628">MRLLLHWRLKPWTFALLIVLLLILISATAFAYIEVQRPQISVIPRPTGPYAVGRMEYDWSDQSRTDSLAPKAGTKRELVIWAWYPARRTASATLVPYMPPKWQQLSDQQHQSSGTVQTNSIAAPPLAPGTARYPVLIFEPGMGNSPLEYTTMMEDLASHGYVIFAITPTYSSNVVVFPDGRVANATPAGKLESVEKQQSATNRLVQIWSQDVAFVMDQLGRLNAAPGNLWSQRLDLAHFGVFGHSFGGATAAQVCLIDARCNAGINLDGDMAGDVVQKGLTTPFMVIQHDMGTCSDAECRTFQHDVHALLHRIPRGAGYHLSIQGTEHFNFSDYAVLSESQSLRALGLLGSIDGLRGLQIVRAYTRAFFDRYLKKIPSPLLQGPSSVYPEGQFIAP</sequence>
<evidence type="ECO:0000256" key="2">
    <source>
        <dbReference type="ARBA" id="ARBA00022963"/>
    </source>
</evidence>
<dbReference type="EMBL" id="BIFQ01000001">
    <property type="protein sequence ID" value="GCE06174.1"/>
    <property type="molecule type" value="Genomic_DNA"/>
</dbReference>
<comment type="caution">
    <text evidence="4">The sequence shown here is derived from an EMBL/GenBank/DDBJ whole genome shotgun (WGS) entry which is preliminary data.</text>
</comment>
<proteinExistence type="predicted"/>
<dbReference type="Proteomes" id="UP000287224">
    <property type="component" value="Unassembled WGS sequence"/>
</dbReference>
<evidence type="ECO:0000313" key="4">
    <source>
        <dbReference type="EMBL" id="GCE06174.1"/>
    </source>
</evidence>
<dbReference type="Pfam" id="PF03403">
    <property type="entry name" value="PAF-AH_p_II"/>
    <property type="match status" value="1"/>
</dbReference>